<evidence type="ECO:0000313" key="3">
    <source>
        <dbReference type="EMBL" id="GAA2347522.1"/>
    </source>
</evidence>
<evidence type="ECO:0000256" key="1">
    <source>
        <dbReference type="SAM" id="MobiDB-lite"/>
    </source>
</evidence>
<protein>
    <recommendedName>
        <fullName evidence="2">Helix-turn-helix domain-containing protein</fullName>
    </recommendedName>
</protein>
<evidence type="ECO:0000259" key="2">
    <source>
        <dbReference type="Pfam" id="PF12728"/>
    </source>
</evidence>
<dbReference type="Pfam" id="PF12728">
    <property type="entry name" value="HTH_17"/>
    <property type="match status" value="1"/>
</dbReference>
<organism evidence="3 4">
    <name type="scientific">Dactylosporangium salmoneum</name>
    <dbReference type="NCBI Taxonomy" id="53361"/>
    <lineage>
        <taxon>Bacteria</taxon>
        <taxon>Bacillati</taxon>
        <taxon>Actinomycetota</taxon>
        <taxon>Actinomycetes</taxon>
        <taxon>Micromonosporales</taxon>
        <taxon>Micromonosporaceae</taxon>
        <taxon>Dactylosporangium</taxon>
    </lineage>
</organism>
<dbReference type="EMBL" id="BAAARV010000025">
    <property type="protein sequence ID" value="GAA2347522.1"/>
    <property type="molecule type" value="Genomic_DNA"/>
</dbReference>
<dbReference type="Proteomes" id="UP001501444">
    <property type="component" value="Unassembled WGS sequence"/>
</dbReference>
<reference evidence="3 4" key="1">
    <citation type="journal article" date="2019" name="Int. J. Syst. Evol. Microbiol.">
        <title>The Global Catalogue of Microorganisms (GCM) 10K type strain sequencing project: providing services to taxonomists for standard genome sequencing and annotation.</title>
        <authorList>
            <consortium name="The Broad Institute Genomics Platform"/>
            <consortium name="The Broad Institute Genome Sequencing Center for Infectious Disease"/>
            <person name="Wu L."/>
            <person name="Ma J."/>
        </authorList>
    </citation>
    <scope>NUCLEOTIDE SEQUENCE [LARGE SCALE GENOMIC DNA]</scope>
    <source>
        <strain evidence="3 4">JCM 3272</strain>
    </source>
</reference>
<dbReference type="InterPro" id="IPR041657">
    <property type="entry name" value="HTH_17"/>
</dbReference>
<evidence type="ECO:0000313" key="4">
    <source>
        <dbReference type="Proteomes" id="UP001501444"/>
    </source>
</evidence>
<feature type="domain" description="Helix-turn-helix" evidence="2">
    <location>
        <begin position="32"/>
        <end position="74"/>
    </location>
</feature>
<proteinExistence type="predicted"/>
<comment type="caution">
    <text evidence="3">The sequence shown here is derived from an EMBL/GenBank/DDBJ whole genome shotgun (WGS) entry which is preliminary data.</text>
</comment>
<gene>
    <name evidence="3" type="ORF">GCM10010170_035220</name>
</gene>
<sequence length="84" mass="9584">MTFVNRDRYAAAVDDPPRDPPYDRRIPDLVGLQEAAEIMGVSKQAALKMVRKSQLKGRRLGRSTTWVFLRSEVNSMPKHQKTAE</sequence>
<feature type="region of interest" description="Disordered" evidence="1">
    <location>
        <begin position="1"/>
        <end position="24"/>
    </location>
</feature>
<accession>A0ABN3GAH3</accession>
<name>A0ABN3GAH3_9ACTN</name>
<keyword evidence="4" id="KW-1185">Reference proteome</keyword>